<dbReference type="GO" id="GO:0009486">
    <property type="term" value="F:cytochrome bo3 ubiquinol oxidase activity"/>
    <property type="evidence" value="ECO:0007669"/>
    <property type="project" value="TreeGrafter"/>
</dbReference>
<dbReference type="PANTHER" id="PTHR36835:SF1">
    <property type="entry name" value="CYTOCHROME BO(3) UBIQUINOL OXIDASE SUBUNIT 4"/>
    <property type="match status" value="1"/>
</dbReference>
<dbReference type="RefSeq" id="WP_153738199.1">
    <property type="nucleotide sequence ID" value="NZ_WJNG01000017.1"/>
</dbReference>
<feature type="transmembrane region" description="Helical" evidence="9">
    <location>
        <begin position="72"/>
        <end position="93"/>
    </location>
</feature>
<evidence type="ECO:0000256" key="7">
    <source>
        <dbReference type="ARBA" id="ARBA00023002"/>
    </source>
</evidence>
<accession>A0A6A8DFY0</accession>
<dbReference type="EC" id="1.10.3.-" evidence="9"/>
<comment type="similarity">
    <text evidence="3 9">Belongs to the cytochrome c oxidase bacterial subunit 4 family.</text>
</comment>
<dbReference type="PANTHER" id="PTHR36835">
    <property type="entry name" value="CYTOCHROME BO(3) UBIQUINOL OXIDASE SUBUNIT 4"/>
    <property type="match status" value="1"/>
</dbReference>
<evidence type="ECO:0000256" key="5">
    <source>
        <dbReference type="ARBA" id="ARBA00022692"/>
    </source>
</evidence>
<reference evidence="10" key="1">
    <citation type="submission" date="2019-11" db="EMBL/GenBank/DDBJ databases">
        <authorList>
            <person name="Li J."/>
        </authorList>
    </citation>
    <scope>NUCLEOTIDE SEQUENCE</scope>
    <source>
        <strain evidence="10">B6B</strain>
    </source>
</reference>
<dbReference type="GO" id="GO:0019646">
    <property type="term" value="P:aerobic electron transport chain"/>
    <property type="evidence" value="ECO:0007669"/>
    <property type="project" value="TreeGrafter"/>
</dbReference>
<evidence type="ECO:0000256" key="2">
    <source>
        <dbReference type="ARBA" id="ARBA00004651"/>
    </source>
</evidence>
<evidence type="ECO:0000256" key="8">
    <source>
        <dbReference type="ARBA" id="ARBA00023136"/>
    </source>
</evidence>
<evidence type="ECO:0000313" key="10">
    <source>
        <dbReference type="EMBL" id="MRH44588.1"/>
    </source>
</evidence>
<dbReference type="Proteomes" id="UP000799092">
    <property type="component" value="Unassembled WGS sequence"/>
</dbReference>
<evidence type="ECO:0000256" key="3">
    <source>
        <dbReference type="ARBA" id="ARBA00008079"/>
    </source>
</evidence>
<dbReference type="GO" id="GO:0015990">
    <property type="term" value="P:electron transport coupled proton transport"/>
    <property type="evidence" value="ECO:0007669"/>
    <property type="project" value="TreeGrafter"/>
</dbReference>
<dbReference type="EMBL" id="WJNG01000017">
    <property type="protein sequence ID" value="MRH44588.1"/>
    <property type="molecule type" value="Genomic_DNA"/>
</dbReference>
<evidence type="ECO:0000256" key="9">
    <source>
        <dbReference type="RuleBase" id="RU367153"/>
    </source>
</evidence>
<organism evidence="10 11">
    <name type="scientific">Aquibacillus halophilus</name>
    <dbReference type="NCBI Taxonomy" id="930132"/>
    <lineage>
        <taxon>Bacteria</taxon>
        <taxon>Bacillati</taxon>
        <taxon>Bacillota</taxon>
        <taxon>Bacilli</taxon>
        <taxon>Bacillales</taxon>
        <taxon>Bacillaceae</taxon>
        <taxon>Aquibacillus</taxon>
    </lineage>
</organism>
<keyword evidence="7 9" id="KW-0560">Oxidoreductase</keyword>
<keyword evidence="8 9" id="KW-0472">Membrane</keyword>
<dbReference type="GO" id="GO:0015078">
    <property type="term" value="F:proton transmembrane transporter activity"/>
    <property type="evidence" value="ECO:0007669"/>
    <property type="project" value="TreeGrafter"/>
</dbReference>
<sequence length="100" mass="10761">MEKEVKRFPVSHVIGFLASLALTFIAAVIALKTSLSFKAIMWIIGSLAVIQAGLQLFMFMHMTEGEDGKTNIINIAYGVFVAVVVVVGSVWVLTSGHAAH</sequence>
<dbReference type="GO" id="GO:0042773">
    <property type="term" value="P:ATP synthesis coupled electron transport"/>
    <property type="evidence" value="ECO:0007669"/>
    <property type="project" value="UniProtKB-UniRule"/>
</dbReference>
<dbReference type="InterPro" id="IPR014250">
    <property type="entry name" value="QoxD"/>
</dbReference>
<dbReference type="GO" id="GO:0016682">
    <property type="term" value="F:oxidoreductase activity, acting on diphenols and related substances as donors, oxygen as acceptor"/>
    <property type="evidence" value="ECO:0007669"/>
    <property type="project" value="UniProtKB-UniRule"/>
</dbReference>
<proteinExistence type="inferred from homology"/>
<feature type="transmembrane region" description="Helical" evidence="9">
    <location>
        <begin position="12"/>
        <end position="33"/>
    </location>
</feature>
<dbReference type="GO" id="GO:0005886">
    <property type="term" value="C:plasma membrane"/>
    <property type="evidence" value="ECO:0007669"/>
    <property type="project" value="UniProtKB-SubCell"/>
</dbReference>
<gene>
    <name evidence="10" type="primary">qoxD</name>
    <name evidence="10" type="ORF">GH741_18235</name>
</gene>
<keyword evidence="4 9" id="KW-1003">Cell membrane</keyword>
<dbReference type="InterPro" id="IPR050968">
    <property type="entry name" value="Cytochrome_c_oxidase_bac_sub4"/>
</dbReference>
<dbReference type="NCBIfam" id="TIGR02901">
    <property type="entry name" value="QoxD"/>
    <property type="match status" value="1"/>
</dbReference>
<name>A0A6A8DFY0_9BACI</name>
<comment type="catalytic activity">
    <reaction evidence="1 9">
        <text>2 a quinol + O2 = 2 a quinone + 2 H2O</text>
        <dbReference type="Rhea" id="RHEA:55376"/>
        <dbReference type="ChEBI" id="CHEBI:15377"/>
        <dbReference type="ChEBI" id="CHEBI:15379"/>
        <dbReference type="ChEBI" id="CHEBI:24646"/>
        <dbReference type="ChEBI" id="CHEBI:132124"/>
    </reaction>
</comment>
<feature type="transmembrane region" description="Helical" evidence="9">
    <location>
        <begin position="39"/>
        <end position="60"/>
    </location>
</feature>
<evidence type="ECO:0000313" key="11">
    <source>
        <dbReference type="Proteomes" id="UP000799092"/>
    </source>
</evidence>
<dbReference type="OrthoDB" id="2361460at2"/>
<dbReference type="GO" id="GO:0009319">
    <property type="term" value="C:cytochrome o ubiquinol oxidase complex"/>
    <property type="evidence" value="ECO:0007669"/>
    <property type="project" value="TreeGrafter"/>
</dbReference>
<dbReference type="Pfam" id="PF03626">
    <property type="entry name" value="COX4_pro"/>
    <property type="match status" value="1"/>
</dbReference>
<dbReference type="InterPro" id="IPR005171">
    <property type="entry name" value="Cyt_c_oxidase_su4_prok"/>
</dbReference>
<keyword evidence="6 9" id="KW-1133">Transmembrane helix</keyword>
<evidence type="ECO:0000256" key="1">
    <source>
        <dbReference type="ARBA" id="ARBA00000725"/>
    </source>
</evidence>
<keyword evidence="5 9" id="KW-0812">Transmembrane</keyword>
<comment type="subcellular location">
    <subcellularLocation>
        <location evidence="2 9">Cell membrane</location>
        <topology evidence="2 9">Multi-pass membrane protein</topology>
    </subcellularLocation>
</comment>
<protein>
    <recommendedName>
        <fullName evidence="9">Quinol oxidase subunit 4</fullName>
        <ecNumber evidence="9">1.10.3.-</ecNumber>
    </recommendedName>
</protein>
<comment type="caution">
    <text evidence="10">The sequence shown here is derived from an EMBL/GenBank/DDBJ whole genome shotgun (WGS) entry which is preliminary data.</text>
</comment>
<dbReference type="AlphaFoldDB" id="A0A6A8DFY0"/>
<evidence type="ECO:0000256" key="6">
    <source>
        <dbReference type="ARBA" id="ARBA00022989"/>
    </source>
</evidence>
<evidence type="ECO:0000256" key="4">
    <source>
        <dbReference type="ARBA" id="ARBA00022475"/>
    </source>
</evidence>
<keyword evidence="11" id="KW-1185">Reference proteome</keyword>
<comment type="function">
    <text evidence="9">Catalyzes quinol oxidation with the concomitant reduction of oxygen to water.</text>
</comment>